<name>A0A7N4PAS3_SARHA</name>
<feature type="region of interest" description="Disordered" evidence="1">
    <location>
        <begin position="98"/>
        <end position="297"/>
    </location>
</feature>
<sequence length="394" mass="43832">MHISVEPGVGRGAGTPGPPSLVSSLPARPGPQVDAPPLAVPAGTRRAGAGERKAGLQLPTSTLPLFPREFNTWANIHACAPGPVCLLWTWGVLGLGGKARPTRGQRRVSSQISRRRVKMPKRRKPQISGDANHLLKSKKTSRKENIDMKSENSGMGRYFNLEDSEIATVTKQDGKDSSQADISSVDERTDDPTKEPRQPRKDQIPFSFSQNSEMKFVPVFPQSKKSLTQKTERKKETSRSKNTKQASPVESPLVPSLPGKNPHLDEEQVQSKAPMVRKSTSSYKKVQPRDEMAEGICDPPKEDATAIICGLTVELSNLNRLIMSTHRDLESFRRLKHRKGKAAGKLPNYQFPFPPNGMTYCSHAVKKWKEKYLKVLQSEVFKLDHLKQLFSLFL</sequence>
<protein>
    <submittedName>
        <fullName evidence="2">Break repair meiotic recombinase recruitment factor 1</fullName>
    </submittedName>
</protein>
<feature type="compositionally biased region" description="Basic and acidic residues" evidence="1">
    <location>
        <begin position="230"/>
        <end position="239"/>
    </location>
</feature>
<dbReference type="Proteomes" id="UP000007648">
    <property type="component" value="Unassembled WGS sequence"/>
</dbReference>
<dbReference type="GO" id="GO:1990918">
    <property type="term" value="P:double-strand break repair involved in meiotic recombination"/>
    <property type="evidence" value="ECO:0007669"/>
    <property type="project" value="InterPro"/>
</dbReference>
<evidence type="ECO:0000313" key="3">
    <source>
        <dbReference type="Proteomes" id="UP000007648"/>
    </source>
</evidence>
<reference evidence="2" key="3">
    <citation type="submission" date="2025-09" db="UniProtKB">
        <authorList>
            <consortium name="Ensembl"/>
        </authorList>
    </citation>
    <scope>IDENTIFICATION</scope>
</reference>
<feature type="compositionally biased region" description="Low complexity" evidence="1">
    <location>
        <begin position="247"/>
        <end position="258"/>
    </location>
</feature>
<dbReference type="PANTHER" id="PTHR14583">
    <property type="entry name" value="UNCHARACTERIZED PROTEIN C19ORF57 FAMILY MEMBER"/>
    <property type="match status" value="1"/>
</dbReference>
<accession>A0A7N4PAS3</accession>
<evidence type="ECO:0000256" key="1">
    <source>
        <dbReference type="SAM" id="MobiDB-lite"/>
    </source>
</evidence>
<feature type="region of interest" description="Disordered" evidence="1">
    <location>
        <begin position="1"/>
        <end position="55"/>
    </location>
</feature>
<reference evidence="2 3" key="1">
    <citation type="journal article" date="2011" name="Proc. Natl. Acad. Sci. U.S.A.">
        <title>Genetic diversity and population structure of the endangered marsupial Sarcophilus harrisii (Tasmanian devil).</title>
        <authorList>
            <person name="Miller W."/>
            <person name="Hayes V.M."/>
            <person name="Ratan A."/>
            <person name="Petersen D.C."/>
            <person name="Wittekindt N.E."/>
            <person name="Miller J."/>
            <person name="Walenz B."/>
            <person name="Knight J."/>
            <person name="Qi J."/>
            <person name="Zhao F."/>
            <person name="Wang Q."/>
            <person name="Bedoya-Reina O.C."/>
            <person name="Katiyar N."/>
            <person name="Tomsho L.P."/>
            <person name="Kasson L.M."/>
            <person name="Hardie R.A."/>
            <person name="Woodbridge P."/>
            <person name="Tindall E.A."/>
            <person name="Bertelsen M.F."/>
            <person name="Dixon D."/>
            <person name="Pyecroft S."/>
            <person name="Helgen K.M."/>
            <person name="Lesk A.M."/>
            <person name="Pringle T.H."/>
            <person name="Patterson N."/>
            <person name="Zhang Y."/>
            <person name="Kreiss A."/>
            <person name="Woods G.M."/>
            <person name="Jones M.E."/>
            <person name="Schuster S.C."/>
        </authorList>
    </citation>
    <scope>NUCLEOTIDE SEQUENCE [LARGE SCALE GENOMIC DNA]</scope>
</reference>
<dbReference type="Ensembl" id="ENSSHAT00000028245.1">
    <property type="protein sequence ID" value="ENSSHAP00000034864.1"/>
    <property type="gene ID" value="ENSSHAG00000021049.1"/>
</dbReference>
<evidence type="ECO:0000313" key="2">
    <source>
        <dbReference type="Ensembl" id="ENSSHAP00000034864.1"/>
    </source>
</evidence>
<organism evidence="2 3">
    <name type="scientific">Sarcophilus harrisii</name>
    <name type="common">Tasmanian devil</name>
    <name type="synonym">Sarcophilus laniarius</name>
    <dbReference type="NCBI Taxonomy" id="9305"/>
    <lineage>
        <taxon>Eukaryota</taxon>
        <taxon>Metazoa</taxon>
        <taxon>Chordata</taxon>
        <taxon>Craniata</taxon>
        <taxon>Vertebrata</taxon>
        <taxon>Euteleostomi</taxon>
        <taxon>Mammalia</taxon>
        <taxon>Metatheria</taxon>
        <taxon>Dasyuromorphia</taxon>
        <taxon>Dasyuridae</taxon>
        <taxon>Sarcophilus</taxon>
    </lineage>
</organism>
<feature type="compositionally biased region" description="Basic residues" evidence="1">
    <location>
        <begin position="113"/>
        <end position="125"/>
    </location>
</feature>
<dbReference type="PANTHER" id="PTHR14583:SF0">
    <property type="entry name" value="BREAK REPAIR MEIOTIC RECOMBINASE RECRUITMENT FACTOR 1"/>
    <property type="match status" value="1"/>
</dbReference>
<feature type="compositionally biased region" description="Basic and acidic residues" evidence="1">
    <location>
        <begin position="185"/>
        <end position="203"/>
    </location>
</feature>
<dbReference type="Pfam" id="PF15710">
    <property type="entry name" value="Brme1"/>
    <property type="match status" value="1"/>
</dbReference>
<dbReference type="InterPro" id="IPR031441">
    <property type="entry name" value="Brme1"/>
</dbReference>
<gene>
    <name evidence="2" type="primary">BRME1</name>
</gene>
<keyword evidence="3" id="KW-1185">Reference proteome</keyword>
<dbReference type="GeneTree" id="ENSGT00390000016855"/>
<proteinExistence type="predicted"/>
<reference evidence="2" key="2">
    <citation type="submission" date="2025-08" db="UniProtKB">
        <authorList>
            <consortium name="Ensembl"/>
        </authorList>
    </citation>
    <scope>IDENTIFICATION</scope>
</reference>
<dbReference type="AlphaFoldDB" id="A0A7N4PAS3"/>